<dbReference type="InterPro" id="IPR007492">
    <property type="entry name" value="LytTR_DNA-bd_dom"/>
</dbReference>
<dbReference type="InterPro" id="IPR046947">
    <property type="entry name" value="LytR-like"/>
</dbReference>
<gene>
    <name evidence="2" type="ORF">GCM10022395_11960</name>
</gene>
<dbReference type="SMART" id="SM00850">
    <property type="entry name" value="LytTR"/>
    <property type="match status" value="1"/>
</dbReference>
<name>A0ABP6X811_9FLAO</name>
<dbReference type="EMBL" id="BAABCY010000033">
    <property type="protein sequence ID" value="GAA3562960.1"/>
    <property type="molecule type" value="Genomic_DNA"/>
</dbReference>
<reference evidence="3" key="1">
    <citation type="journal article" date="2019" name="Int. J. Syst. Evol. Microbiol.">
        <title>The Global Catalogue of Microorganisms (GCM) 10K type strain sequencing project: providing services to taxonomists for standard genome sequencing and annotation.</title>
        <authorList>
            <consortium name="The Broad Institute Genomics Platform"/>
            <consortium name="The Broad Institute Genome Sequencing Center for Infectious Disease"/>
            <person name="Wu L."/>
            <person name="Ma J."/>
        </authorList>
    </citation>
    <scope>NUCLEOTIDE SEQUENCE [LARGE SCALE GENOMIC DNA]</scope>
    <source>
        <strain evidence="3">JCM 17111</strain>
    </source>
</reference>
<organism evidence="2 3">
    <name type="scientific">Snuella lapsa</name>
    <dbReference type="NCBI Taxonomy" id="870481"/>
    <lineage>
        <taxon>Bacteria</taxon>
        <taxon>Pseudomonadati</taxon>
        <taxon>Bacteroidota</taxon>
        <taxon>Flavobacteriia</taxon>
        <taxon>Flavobacteriales</taxon>
        <taxon>Flavobacteriaceae</taxon>
        <taxon>Snuella</taxon>
    </lineage>
</organism>
<evidence type="ECO:0000313" key="2">
    <source>
        <dbReference type="EMBL" id="GAA3562960.1"/>
    </source>
</evidence>
<evidence type="ECO:0000313" key="3">
    <source>
        <dbReference type="Proteomes" id="UP001500954"/>
    </source>
</evidence>
<comment type="caution">
    <text evidence="2">The sequence shown here is derived from an EMBL/GenBank/DDBJ whole genome shotgun (WGS) entry which is preliminary data.</text>
</comment>
<proteinExistence type="predicted"/>
<dbReference type="Pfam" id="PF04397">
    <property type="entry name" value="LytTR"/>
    <property type="match status" value="1"/>
</dbReference>
<sequence length="131" mass="14858">MKKIEETVKVNTNKLITITEESGKVSLAIKPNQLVYVKSAGNYLELFYLKGDKLAKELIRGSVKNFEAKIADNTIIRTHRSYLVNLQHLSSFKKTRKGYALTIQHVPNEIIPISPSYKLGFEDALKNRGTH</sequence>
<feature type="domain" description="HTH LytTR-type" evidence="1">
    <location>
        <begin position="24"/>
        <end position="126"/>
    </location>
</feature>
<accession>A0ABP6X811</accession>
<dbReference type="PANTHER" id="PTHR37299:SF1">
    <property type="entry name" value="STAGE 0 SPORULATION PROTEIN A HOMOLOG"/>
    <property type="match status" value="1"/>
</dbReference>
<evidence type="ECO:0000259" key="1">
    <source>
        <dbReference type="SMART" id="SM00850"/>
    </source>
</evidence>
<protein>
    <recommendedName>
        <fullName evidence="1">HTH LytTR-type domain-containing protein</fullName>
    </recommendedName>
</protein>
<dbReference type="Proteomes" id="UP001500954">
    <property type="component" value="Unassembled WGS sequence"/>
</dbReference>
<keyword evidence="3" id="KW-1185">Reference proteome</keyword>
<dbReference type="PANTHER" id="PTHR37299">
    <property type="entry name" value="TRANSCRIPTIONAL REGULATOR-RELATED"/>
    <property type="match status" value="1"/>
</dbReference>
<dbReference type="Gene3D" id="2.40.50.1020">
    <property type="entry name" value="LytTr DNA-binding domain"/>
    <property type="match status" value="1"/>
</dbReference>